<dbReference type="PANTHER" id="PTHR38731:SF1">
    <property type="entry name" value="FECR PROTEIN DOMAIN-CONTAINING PROTEIN"/>
    <property type="match status" value="1"/>
</dbReference>
<protein>
    <recommendedName>
        <fullName evidence="7">FecR protein domain-containing protein</fullName>
    </recommendedName>
</protein>
<feature type="coiled-coil region" evidence="1">
    <location>
        <begin position="348"/>
        <end position="422"/>
    </location>
</feature>
<comment type="caution">
    <text evidence="5">The sequence shown here is derived from an EMBL/GenBank/DDBJ whole genome shotgun (WGS) entry which is preliminary data.</text>
</comment>
<name>A0A4Y8Q9L1_9BACL</name>
<dbReference type="Proteomes" id="UP000298246">
    <property type="component" value="Unassembled WGS sequence"/>
</dbReference>
<dbReference type="Pfam" id="PF17936">
    <property type="entry name" value="Big_6"/>
    <property type="match status" value="1"/>
</dbReference>
<keyword evidence="1" id="KW-0175">Coiled coil</keyword>
<reference evidence="5 6" key="1">
    <citation type="submission" date="2017-03" db="EMBL/GenBank/DDBJ databases">
        <title>Isolation of Levoglucosan Utilizing Bacteria.</title>
        <authorList>
            <person name="Arya A.S."/>
        </authorList>
    </citation>
    <scope>NUCLEOTIDE SEQUENCE [LARGE SCALE GENOMIC DNA]</scope>
    <source>
        <strain evidence="5 6">MEC069</strain>
    </source>
</reference>
<dbReference type="InterPro" id="IPR006860">
    <property type="entry name" value="FecR"/>
</dbReference>
<evidence type="ECO:0000259" key="3">
    <source>
        <dbReference type="Pfam" id="PF04773"/>
    </source>
</evidence>
<evidence type="ECO:0000256" key="2">
    <source>
        <dbReference type="SAM" id="MobiDB-lite"/>
    </source>
</evidence>
<evidence type="ECO:0000259" key="4">
    <source>
        <dbReference type="Pfam" id="PF17936"/>
    </source>
</evidence>
<dbReference type="OrthoDB" id="2888245at2"/>
<dbReference type="EMBL" id="MYFO01000002">
    <property type="protein sequence ID" value="TFE91407.1"/>
    <property type="molecule type" value="Genomic_DNA"/>
</dbReference>
<dbReference type="InterPro" id="IPR041498">
    <property type="entry name" value="Big_6"/>
</dbReference>
<gene>
    <name evidence="5" type="ORF">B5M42_02900</name>
</gene>
<evidence type="ECO:0000313" key="6">
    <source>
        <dbReference type="Proteomes" id="UP000298246"/>
    </source>
</evidence>
<evidence type="ECO:0000256" key="1">
    <source>
        <dbReference type="SAM" id="Coils"/>
    </source>
</evidence>
<dbReference type="Pfam" id="PF04773">
    <property type="entry name" value="FecR"/>
    <property type="match status" value="1"/>
</dbReference>
<dbReference type="PANTHER" id="PTHR38731">
    <property type="entry name" value="LIPL45-RELATED LIPOPROTEIN-RELATED"/>
    <property type="match status" value="1"/>
</dbReference>
<evidence type="ECO:0008006" key="7">
    <source>
        <dbReference type="Google" id="ProtNLM"/>
    </source>
</evidence>
<accession>A0A4Y8Q9L1</accession>
<feature type="domain" description="FecR protein" evidence="3">
    <location>
        <begin position="77"/>
        <end position="179"/>
    </location>
</feature>
<feature type="region of interest" description="Disordered" evidence="2">
    <location>
        <begin position="423"/>
        <end position="453"/>
    </location>
</feature>
<sequence length="691" mass="73248">MNLLLPNHRFNKTSFIALIMSFVIVFGLVSSVLAKPAQAKTVRLALVSSMSGTVTVKKGGGSKTYDAYTNMSLNQGDTIYTGSGSSVVLAVGDDDAEMTIGANSEFNISDLAGKDSGKKSKLKMWAGSMWVKVKSLAGSDDEFEVETPTAVMGVRGTHFFVGVDPKTGKTTMAVAAGKVSASTVTNSQNDQQEAKETFLYPTQQISLDSRDEVEDLSVKVEPIDIEEIVKQASPEVIEAIVKDKQSIDKENQEFVDKKKEQLNNNTPGTTNENTTFAVGSQDDLNKVSGNLDNLVGNFAKQAVSDKKVSKEKMDQIVSDANSKIGSDGKKLDLNNVKDLDKTAGLDPEKEKQRQVELAKAEAEKKKKQDEAAKKLADLQQKLNSVLKTVQEANKKAEEAKKQAEAEAKAKAEAELLKKLSDAEKAKYNSDKSKTPTPTPTPTPSSSGGGSSQQTTVLLSDYVSSITTASTYVHGHTEAGALVTVSAFSGSFKKTATAGTDGIFSVDLGTNLSLGTVVTITAQAPNKKVSAAVTRTVTAAVGGIKMTKETTGNGTINAVLTLKDFIGDSQIYAVEVHLVYWGDVNAVTSSGNTVTPINGTVFSYTGSPSVDSAKIYSGNGQTELVYAITSYGSANNVSVSGEKVLVKLPFTLNGMSGGIHMPEDGVIIVKKDGTRVPVDIYDNYITLATAPN</sequence>
<keyword evidence="6" id="KW-1185">Reference proteome</keyword>
<dbReference type="RefSeq" id="WP_134749544.1">
    <property type="nucleotide sequence ID" value="NZ_MYFO02000004.1"/>
</dbReference>
<organism evidence="5 6">
    <name type="scientific">Paenibacillus athensensis</name>
    <dbReference type="NCBI Taxonomy" id="1967502"/>
    <lineage>
        <taxon>Bacteria</taxon>
        <taxon>Bacillati</taxon>
        <taxon>Bacillota</taxon>
        <taxon>Bacilli</taxon>
        <taxon>Bacillales</taxon>
        <taxon>Paenibacillaceae</taxon>
        <taxon>Paenibacillus</taxon>
    </lineage>
</organism>
<dbReference type="AlphaFoldDB" id="A0A4Y8Q9L1"/>
<feature type="compositionally biased region" description="Basic and acidic residues" evidence="2">
    <location>
        <begin position="423"/>
        <end position="433"/>
    </location>
</feature>
<evidence type="ECO:0000313" key="5">
    <source>
        <dbReference type="EMBL" id="TFE91407.1"/>
    </source>
</evidence>
<proteinExistence type="predicted"/>
<feature type="domain" description="Bacterial Ig" evidence="4">
    <location>
        <begin position="465"/>
        <end position="536"/>
    </location>
</feature>
<dbReference type="Gene3D" id="2.60.120.1440">
    <property type="match status" value="1"/>
</dbReference>